<dbReference type="EMBL" id="JAUBDI010000004">
    <property type="protein sequence ID" value="MDW0112738.1"/>
    <property type="molecule type" value="Genomic_DNA"/>
</dbReference>
<evidence type="ECO:0000313" key="2">
    <source>
        <dbReference type="Proteomes" id="UP001282284"/>
    </source>
</evidence>
<name>A0ABU4G6X4_9BACL</name>
<dbReference type="Gene3D" id="1.20.1260.10">
    <property type="match status" value="1"/>
</dbReference>
<reference evidence="1 2" key="1">
    <citation type="submission" date="2023-06" db="EMBL/GenBank/DDBJ databases">
        <title>Sporosarcina sp. nov., isolated from Korean traditional fermented seafood 'Jeotgal'.</title>
        <authorList>
            <person name="Yang A.I."/>
            <person name="Shin N.-R."/>
        </authorList>
    </citation>
    <scope>NUCLEOTIDE SEQUENCE [LARGE SCALE GENOMIC DNA]</scope>
    <source>
        <strain evidence="1 2">KCTC13119</strain>
    </source>
</reference>
<dbReference type="Pfam" id="PF11553">
    <property type="entry name" value="DUF3231"/>
    <property type="match status" value="1"/>
</dbReference>
<organism evidence="1 2">
    <name type="scientific">Sporosarcina saromensis</name>
    <dbReference type="NCBI Taxonomy" id="359365"/>
    <lineage>
        <taxon>Bacteria</taxon>
        <taxon>Bacillati</taxon>
        <taxon>Bacillota</taxon>
        <taxon>Bacilli</taxon>
        <taxon>Bacillales</taxon>
        <taxon>Caryophanaceae</taxon>
        <taxon>Sporosarcina</taxon>
    </lineage>
</organism>
<sequence>MGILSGNSKEEPMHYGEVLGCWAYVGANKGLISGYQGFINHAGDDGLKKLLDEAVQMMKKENEQVETLLKEHGVTPPPTLPDRPIANQEEIPAGARFMDPEISGAISINVGQALVSCSQVIGQCLREDVAMMFSKFHAERLLFGMKLLKMNKEKGWIIPPPIHVPH</sequence>
<dbReference type="RefSeq" id="WP_317942633.1">
    <property type="nucleotide sequence ID" value="NZ_JAUBDI010000004.1"/>
</dbReference>
<evidence type="ECO:0000313" key="1">
    <source>
        <dbReference type="EMBL" id="MDW0112738.1"/>
    </source>
</evidence>
<dbReference type="Proteomes" id="UP001282284">
    <property type="component" value="Unassembled WGS sequence"/>
</dbReference>
<dbReference type="InterPro" id="IPR012347">
    <property type="entry name" value="Ferritin-like"/>
</dbReference>
<gene>
    <name evidence="1" type="ORF">QT711_06040</name>
</gene>
<proteinExistence type="predicted"/>
<dbReference type="InterPro" id="IPR021617">
    <property type="entry name" value="DUF3231"/>
</dbReference>
<keyword evidence="2" id="KW-1185">Reference proteome</keyword>
<protein>
    <submittedName>
        <fullName evidence="1">DUF3231 family protein</fullName>
    </submittedName>
</protein>
<accession>A0ABU4G6X4</accession>
<comment type="caution">
    <text evidence="1">The sequence shown here is derived from an EMBL/GenBank/DDBJ whole genome shotgun (WGS) entry which is preliminary data.</text>
</comment>